<dbReference type="PANTHER" id="PTHR30450:SF14">
    <property type="entry name" value="TRANSPORTER, PERMEASE PROTEIN, PUTATIVE-RELATED"/>
    <property type="match status" value="1"/>
</dbReference>
<keyword evidence="3" id="KW-1003">Cell membrane</keyword>
<feature type="domain" description="ABC transmembrane type-1" evidence="8">
    <location>
        <begin position="16"/>
        <end position="209"/>
    </location>
</feature>
<comment type="caution">
    <text evidence="9">The sequence shown here is derived from an EMBL/GenBank/DDBJ whole genome shotgun (WGS) entry which is preliminary data.</text>
</comment>
<keyword evidence="10" id="KW-1185">Reference proteome</keyword>
<feature type="transmembrane region" description="Helical" evidence="7">
    <location>
        <begin position="55"/>
        <end position="78"/>
    </location>
</feature>
<keyword evidence="4 7" id="KW-0812">Transmembrane</keyword>
<keyword evidence="5 7" id="KW-1133">Transmembrane helix</keyword>
<evidence type="ECO:0000313" key="9">
    <source>
        <dbReference type="EMBL" id="MDR6865691.1"/>
    </source>
</evidence>
<organism evidence="9 10">
    <name type="scientific">Microbacterium resistens</name>
    <dbReference type="NCBI Taxonomy" id="156977"/>
    <lineage>
        <taxon>Bacteria</taxon>
        <taxon>Bacillati</taxon>
        <taxon>Actinomycetota</taxon>
        <taxon>Actinomycetes</taxon>
        <taxon>Micrococcales</taxon>
        <taxon>Microbacteriaceae</taxon>
        <taxon>Microbacterium</taxon>
    </lineage>
</organism>
<name>A0ABU1S7V1_9MICO</name>
<sequence length="220" mass="23570">MMDRLIELLPDFWQAALETLYMTTFALAMAGVIGTIIGIGLYVTRPGGLLPNRPASLLIGFLVNFFRPIPFVIFIAVLQPFTRLVIGTGIGINAGAFAIGIAAAFAIGRIVEQHLVSVSPGVIEAARAMGAGPWRILFTVAMPEALGPLILGYTFIVVALIDMTAMAGLVGGGGLGAFAQVYGFRQFEPVVMWAAIVLIVVFVHLVQTLGTWLARRIMRR</sequence>
<dbReference type="PROSITE" id="PS50928">
    <property type="entry name" value="ABC_TM1"/>
    <property type="match status" value="1"/>
</dbReference>
<dbReference type="SUPFAM" id="SSF161098">
    <property type="entry name" value="MetI-like"/>
    <property type="match status" value="1"/>
</dbReference>
<reference evidence="9 10" key="1">
    <citation type="submission" date="2023-07" db="EMBL/GenBank/DDBJ databases">
        <title>Sorghum-associated microbial communities from plants grown in Nebraska, USA.</title>
        <authorList>
            <person name="Schachtman D."/>
        </authorList>
    </citation>
    <scope>NUCLEOTIDE SEQUENCE [LARGE SCALE GENOMIC DNA]</scope>
    <source>
        <strain evidence="9 10">2980</strain>
    </source>
</reference>
<comment type="similarity">
    <text evidence="7">Belongs to the binding-protein-dependent transport system permease family.</text>
</comment>
<comment type="subcellular location">
    <subcellularLocation>
        <location evidence="1 7">Cell membrane</location>
        <topology evidence="1 7">Multi-pass membrane protein</topology>
    </subcellularLocation>
</comment>
<dbReference type="Proteomes" id="UP001259347">
    <property type="component" value="Unassembled WGS sequence"/>
</dbReference>
<evidence type="ECO:0000256" key="5">
    <source>
        <dbReference type="ARBA" id="ARBA00022989"/>
    </source>
</evidence>
<accession>A0ABU1S7V1</accession>
<dbReference type="Pfam" id="PF00528">
    <property type="entry name" value="BPD_transp_1"/>
    <property type="match status" value="1"/>
</dbReference>
<dbReference type="InterPro" id="IPR051322">
    <property type="entry name" value="AA_ABC_Transporter_Permease"/>
</dbReference>
<keyword evidence="2 7" id="KW-0813">Transport</keyword>
<evidence type="ECO:0000256" key="2">
    <source>
        <dbReference type="ARBA" id="ARBA00022448"/>
    </source>
</evidence>
<dbReference type="CDD" id="cd06261">
    <property type="entry name" value="TM_PBP2"/>
    <property type="match status" value="1"/>
</dbReference>
<feature type="transmembrane region" description="Helical" evidence="7">
    <location>
        <begin position="145"/>
        <end position="170"/>
    </location>
</feature>
<dbReference type="Gene3D" id="1.10.3720.10">
    <property type="entry name" value="MetI-like"/>
    <property type="match status" value="1"/>
</dbReference>
<dbReference type="InterPro" id="IPR000515">
    <property type="entry name" value="MetI-like"/>
</dbReference>
<dbReference type="PANTHER" id="PTHR30450">
    <property type="entry name" value="ABC TRANSPORTER PERMEASE"/>
    <property type="match status" value="1"/>
</dbReference>
<feature type="transmembrane region" description="Helical" evidence="7">
    <location>
        <begin position="20"/>
        <end position="43"/>
    </location>
</feature>
<evidence type="ECO:0000256" key="6">
    <source>
        <dbReference type="ARBA" id="ARBA00023136"/>
    </source>
</evidence>
<feature type="transmembrane region" description="Helical" evidence="7">
    <location>
        <begin position="84"/>
        <end position="107"/>
    </location>
</feature>
<dbReference type="EMBL" id="JAVDUM010000001">
    <property type="protein sequence ID" value="MDR6865691.1"/>
    <property type="molecule type" value="Genomic_DNA"/>
</dbReference>
<evidence type="ECO:0000256" key="3">
    <source>
        <dbReference type="ARBA" id="ARBA00022475"/>
    </source>
</evidence>
<keyword evidence="6 7" id="KW-0472">Membrane</keyword>
<proteinExistence type="inferred from homology"/>
<protein>
    <submittedName>
        <fullName evidence="9">D-methionine transport system permease protein</fullName>
    </submittedName>
</protein>
<gene>
    <name evidence="9" type="ORF">J2Y69_000273</name>
</gene>
<evidence type="ECO:0000256" key="1">
    <source>
        <dbReference type="ARBA" id="ARBA00004651"/>
    </source>
</evidence>
<evidence type="ECO:0000259" key="8">
    <source>
        <dbReference type="PROSITE" id="PS50928"/>
    </source>
</evidence>
<feature type="transmembrane region" description="Helical" evidence="7">
    <location>
        <begin position="190"/>
        <end position="214"/>
    </location>
</feature>
<evidence type="ECO:0000256" key="4">
    <source>
        <dbReference type="ARBA" id="ARBA00022692"/>
    </source>
</evidence>
<evidence type="ECO:0000256" key="7">
    <source>
        <dbReference type="RuleBase" id="RU363032"/>
    </source>
</evidence>
<evidence type="ECO:0000313" key="10">
    <source>
        <dbReference type="Proteomes" id="UP001259347"/>
    </source>
</evidence>
<dbReference type="InterPro" id="IPR035906">
    <property type="entry name" value="MetI-like_sf"/>
</dbReference>